<feature type="region of interest" description="Disordered" evidence="5">
    <location>
        <begin position="526"/>
        <end position="549"/>
    </location>
</feature>
<feature type="compositionally biased region" description="Low complexity" evidence="5">
    <location>
        <begin position="28"/>
        <end position="73"/>
    </location>
</feature>
<keyword evidence="8" id="KW-1185">Reference proteome</keyword>
<evidence type="ECO:0000256" key="5">
    <source>
        <dbReference type="SAM" id="MobiDB-lite"/>
    </source>
</evidence>
<feature type="transmembrane region" description="Helical" evidence="6">
    <location>
        <begin position="477"/>
        <end position="497"/>
    </location>
</feature>
<feature type="region of interest" description="Disordered" evidence="5">
    <location>
        <begin position="680"/>
        <end position="759"/>
    </location>
</feature>
<keyword evidence="4 6" id="KW-0472">Membrane</keyword>
<organism evidence="7 8">
    <name type="scientific">Agrocybe pediades</name>
    <dbReference type="NCBI Taxonomy" id="84607"/>
    <lineage>
        <taxon>Eukaryota</taxon>
        <taxon>Fungi</taxon>
        <taxon>Dikarya</taxon>
        <taxon>Basidiomycota</taxon>
        <taxon>Agaricomycotina</taxon>
        <taxon>Agaricomycetes</taxon>
        <taxon>Agaricomycetidae</taxon>
        <taxon>Agaricales</taxon>
        <taxon>Agaricineae</taxon>
        <taxon>Strophariaceae</taxon>
        <taxon>Agrocybe</taxon>
    </lineage>
</organism>
<dbReference type="Proteomes" id="UP000521872">
    <property type="component" value="Unassembled WGS sequence"/>
</dbReference>
<feature type="compositionally biased region" description="Low complexity" evidence="5">
    <location>
        <begin position="535"/>
        <end position="548"/>
    </location>
</feature>
<comment type="caution">
    <text evidence="7">The sequence shown here is derived from an EMBL/GenBank/DDBJ whole genome shotgun (WGS) entry which is preliminary data.</text>
</comment>
<feature type="region of interest" description="Disordered" evidence="5">
    <location>
        <begin position="1"/>
        <end position="128"/>
    </location>
</feature>
<dbReference type="GO" id="GO:0015165">
    <property type="term" value="F:pyrimidine nucleotide-sugar transmembrane transporter activity"/>
    <property type="evidence" value="ECO:0007669"/>
    <property type="project" value="InterPro"/>
</dbReference>
<dbReference type="Pfam" id="PF04142">
    <property type="entry name" value="Nuc_sug_transp"/>
    <property type="match status" value="2"/>
</dbReference>
<dbReference type="InterPro" id="IPR037185">
    <property type="entry name" value="EmrE-like"/>
</dbReference>
<feature type="compositionally biased region" description="Low complexity" evidence="5">
    <location>
        <begin position="710"/>
        <end position="732"/>
    </location>
</feature>
<dbReference type="AlphaFoldDB" id="A0A8H4QQS8"/>
<evidence type="ECO:0000256" key="2">
    <source>
        <dbReference type="ARBA" id="ARBA00022692"/>
    </source>
</evidence>
<gene>
    <name evidence="7" type="ORF">D9613_002595</name>
</gene>
<feature type="compositionally biased region" description="Polar residues" evidence="5">
    <location>
        <begin position="739"/>
        <end position="748"/>
    </location>
</feature>
<accession>A0A8H4QQS8</accession>
<comment type="subcellular location">
    <subcellularLocation>
        <location evidence="1">Membrane</location>
        <topology evidence="1">Multi-pass membrane protein</topology>
    </subcellularLocation>
</comment>
<feature type="compositionally biased region" description="Low complexity" evidence="5">
    <location>
        <begin position="1"/>
        <end position="16"/>
    </location>
</feature>
<keyword evidence="3 6" id="KW-1133">Transmembrane helix</keyword>
<feature type="transmembrane region" description="Helical" evidence="6">
    <location>
        <begin position="297"/>
        <end position="314"/>
    </location>
</feature>
<keyword evidence="2 6" id="KW-0812">Transmembrane</keyword>
<evidence type="ECO:0000256" key="3">
    <source>
        <dbReference type="ARBA" id="ARBA00022989"/>
    </source>
</evidence>
<feature type="transmembrane region" description="Helical" evidence="6">
    <location>
        <begin position="321"/>
        <end position="338"/>
    </location>
</feature>
<evidence type="ECO:0000256" key="4">
    <source>
        <dbReference type="ARBA" id="ARBA00023136"/>
    </source>
</evidence>
<feature type="transmembrane region" description="Helical" evidence="6">
    <location>
        <begin position="377"/>
        <end position="399"/>
    </location>
</feature>
<dbReference type="PANTHER" id="PTHR10231">
    <property type="entry name" value="NUCLEOTIDE-SUGAR TRANSMEMBRANE TRANSPORTER"/>
    <property type="match status" value="1"/>
</dbReference>
<feature type="region of interest" description="Disordered" evidence="5">
    <location>
        <begin position="566"/>
        <end position="614"/>
    </location>
</feature>
<feature type="compositionally biased region" description="Low complexity" evidence="5">
    <location>
        <begin position="84"/>
        <end position="103"/>
    </location>
</feature>
<feature type="transmembrane region" description="Helical" evidence="6">
    <location>
        <begin position="411"/>
        <end position="429"/>
    </location>
</feature>
<dbReference type="NCBIfam" id="TIGR00803">
    <property type="entry name" value="nst"/>
    <property type="match status" value="1"/>
</dbReference>
<evidence type="ECO:0000256" key="1">
    <source>
        <dbReference type="ARBA" id="ARBA00004141"/>
    </source>
</evidence>
<dbReference type="SUPFAM" id="SSF103481">
    <property type="entry name" value="Multidrug resistance efflux transporter EmrE"/>
    <property type="match status" value="1"/>
</dbReference>
<sequence>MSRNNNNSPVSPTTPTARQPAYPVRSHSSPSPTSLATSTSSTAEPLTVETGSGVQQTSTSTTTSSSPQLTTPTMSIYHRPLPTRSSSASSVAPSVGGVSSRAATPALRHSPLLPGSTPGGSHGYPVDKHEYAPLHHHQQQQQQVQLQQQQQPTICGLPLKYVSLVTLAVQNAALSIVMHYSRVSTPPSLSYSPASAVLLNEILKGSISFIVALSRSPLLNQPQQQQYPLTRRGGKSISSTSAAATSRYVYLQAFTHLCQEIFSPDCWKLSIPAILYVIQNSLQFVAISNLPVASFQVTYQMKILTTAAFSVVLLRKKLSSVKWLSLFFLAMGVGVVQIQNATGTSGGSGSSSGSGGGSMAVGSAHDFHAHVMNPMKGFGAVTAACFTSGLAGVYFEMVLKGSKADLWVRNVQLSLFSLIPALLPILYNYDSSAYGASSNFLHGFFRNFGWWAWATVAIQVFGGLVTAIVIKYSDNILKGFATSLSIVFSFLASVALFDFRITPSFVIGASTVLCATWMYNQPANPGPSLPPPSTAPSSANNSPLASPTLKSSFEKDKEAPFAIVLNDASPTDSGRSSPSPYYPGTPVNIEGGPSSDRIHGSSDPNGNGSGVLGGLGVGSFMRRKSGGFGERSGSALGFGSRNSSTGSLSALLSAGMDRVPSPLGVSGTSTPAVRGELGRAESGEFMHPPPPMITVDVGPSGRASEEEYFASPFSSRAASRLPSRVPSRASSPGPGQHGGLNSNSSPTAMNGPKFTRTSS</sequence>
<reference evidence="7 8" key="1">
    <citation type="submission" date="2019-12" db="EMBL/GenBank/DDBJ databases">
        <authorList>
            <person name="Floudas D."/>
            <person name="Bentzer J."/>
            <person name="Ahren D."/>
            <person name="Johansson T."/>
            <person name="Persson P."/>
            <person name="Tunlid A."/>
        </authorList>
    </citation>
    <scope>NUCLEOTIDE SEQUENCE [LARGE SCALE GENOMIC DNA]</scope>
    <source>
        <strain evidence="7 8">CBS 102.39</strain>
    </source>
</reference>
<proteinExistence type="predicted"/>
<dbReference type="GO" id="GO:0000139">
    <property type="term" value="C:Golgi membrane"/>
    <property type="evidence" value="ECO:0007669"/>
    <property type="project" value="InterPro"/>
</dbReference>
<evidence type="ECO:0008006" key="9">
    <source>
        <dbReference type="Google" id="ProtNLM"/>
    </source>
</evidence>
<evidence type="ECO:0000313" key="7">
    <source>
        <dbReference type="EMBL" id="KAF4615481.1"/>
    </source>
</evidence>
<dbReference type="InterPro" id="IPR007271">
    <property type="entry name" value="Nuc_sug_transpt"/>
</dbReference>
<evidence type="ECO:0000256" key="6">
    <source>
        <dbReference type="SAM" id="Phobius"/>
    </source>
</evidence>
<feature type="transmembrane region" description="Helical" evidence="6">
    <location>
        <begin position="449"/>
        <end position="470"/>
    </location>
</feature>
<protein>
    <recommendedName>
        <fullName evidence="9">UDP-galactose transporter</fullName>
    </recommendedName>
</protein>
<name>A0A8H4QQS8_9AGAR</name>
<dbReference type="EMBL" id="JAACJL010000044">
    <property type="protein sequence ID" value="KAF4615481.1"/>
    <property type="molecule type" value="Genomic_DNA"/>
</dbReference>
<evidence type="ECO:0000313" key="8">
    <source>
        <dbReference type="Proteomes" id="UP000521872"/>
    </source>
</evidence>